<sequence>MALLKCSINTRIEEICNMRRLITKERQKLDADIKEFERNEAEFEESVNESEKALILAIIRAENQAKKRIEKTEEFRLLNAQYLQLQAEICRNDIKLHDYRGYQRFLESLVKMNGQKNGDGKIQSKTDLRKEAKSMDTSTKRSPDERQADVLGTVLKAVIKFQRQLQVKPPDTSPLEKPSVEDGESSSEKSFNLNKCFKESSELIDLLKDLEISNLSLIQNCQDAEETIESLRRKEEMLKTESADEVRDLVEKMNRLKAVVLKKDNEFMEEFGKEIGSKEMKTEEEQFEKLCEKITYVNEKCNLQKGKKTEETLVRPISAVAQFAQIEAHLATLLTLVTAAESVSEARVATLRHSVRVTRLNEFHRQQREAERRRQEGRNQRILLRAQAPPLPPEMMLRVEWSRKHRGK</sequence>
<accession>A0A068WQR2</accession>
<feature type="coiled-coil region" evidence="2">
    <location>
        <begin position="207"/>
        <end position="241"/>
    </location>
</feature>
<evidence type="ECO:0000313" key="5">
    <source>
        <dbReference type="EMBL" id="CDS22142.1"/>
    </source>
</evidence>
<name>A0A068WQR2_ECHGR</name>
<keyword evidence="1 2" id="KW-0175">Coiled coil</keyword>
<organism evidence="5">
    <name type="scientific">Echinococcus granulosus</name>
    <name type="common">Hydatid tapeworm</name>
    <dbReference type="NCBI Taxonomy" id="6210"/>
    <lineage>
        <taxon>Eukaryota</taxon>
        <taxon>Metazoa</taxon>
        <taxon>Spiralia</taxon>
        <taxon>Lophotrochozoa</taxon>
        <taxon>Platyhelminthes</taxon>
        <taxon>Cestoda</taxon>
        <taxon>Eucestoda</taxon>
        <taxon>Cyclophyllidea</taxon>
        <taxon>Taeniidae</taxon>
        <taxon>Echinococcus</taxon>
        <taxon>Echinococcus granulosus group</taxon>
    </lineage>
</organism>
<dbReference type="GO" id="GO:0005856">
    <property type="term" value="C:cytoskeleton"/>
    <property type="evidence" value="ECO:0007669"/>
    <property type="project" value="UniProtKB-ARBA"/>
</dbReference>
<evidence type="ECO:0000313" key="6">
    <source>
        <dbReference type="Proteomes" id="UP000492820"/>
    </source>
</evidence>
<feature type="coiled-coil region" evidence="2">
    <location>
        <begin position="19"/>
        <end position="53"/>
    </location>
</feature>
<dbReference type="OrthoDB" id="6284858at2759"/>
<evidence type="ECO:0000259" key="4">
    <source>
        <dbReference type="Pfam" id="PF13863"/>
    </source>
</evidence>
<reference evidence="7" key="3">
    <citation type="submission" date="2020-10" db="UniProtKB">
        <authorList>
            <consortium name="WormBaseParasite"/>
        </authorList>
    </citation>
    <scope>IDENTIFICATION</scope>
</reference>
<dbReference type="PANTHER" id="PTHR21683">
    <property type="entry name" value="COILED-COIL DOMAIN-CONTAINING PROTEIN 42 LIKE-2-LIKE-RELATED"/>
    <property type="match status" value="1"/>
</dbReference>
<feature type="domain" description="DUF4200" evidence="4">
    <location>
        <begin position="1"/>
        <end position="111"/>
    </location>
</feature>
<dbReference type="AlphaFoldDB" id="A0A068WQR2"/>
<protein>
    <submittedName>
        <fullName evidence="5 7">Coiled coil domain containing protein 37</fullName>
    </submittedName>
</protein>
<gene>
    <name evidence="5" type="ORF">EgrG_000054400</name>
</gene>
<dbReference type="InterPro" id="IPR051147">
    <property type="entry name" value="CFAP_domain-containing"/>
</dbReference>
<dbReference type="EMBL" id="LK028585">
    <property type="protein sequence ID" value="CDS22142.1"/>
    <property type="molecule type" value="Genomic_DNA"/>
</dbReference>
<evidence type="ECO:0000256" key="3">
    <source>
        <dbReference type="SAM" id="MobiDB-lite"/>
    </source>
</evidence>
<reference evidence="5" key="2">
    <citation type="submission" date="2014-06" db="EMBL/GenBank/DDBJ databases">
        <authorList>
            <person name="Aslett M."/>
        </authorList>
    </citation>
    <scope>NUCLEOTIDE SEQUENCE</scope>
</reference>
<evidence type="ECO:0000256" key="2">
    <source>
        <dbReference type="SAM" id="Coils"/>
    </source>
</evidence>
<feature type="region of interest" description="Disordered" evidence="3">
    <location>
        <begin position="116"/>
        <end position="147"/>
    </location>
</feature>
<proteinExistence type="predicted"/>
<dbReference type="PANTHER" id="PTHR21683:SF3">
    <property type="entry name" value="CILIA AND FLAGELLA ASSOCIATED PROTEIN 100"/>
    <property type="match status" value="1"/>
</dbReference>
<evidence type="ECO:0000256" key="1">
    <source>
        <dbReference type="ARBA" id="ARBA00023054"/>
    </source>
</evidence>
<feature type="compositionally biased region" description="Basic and acidic residues" evidence="3">
    <location>
        <begin position="118"/>
        <end position="147"/>
    </location>
</feature>
<dbReference type="WBParaSite" id="EgrG_000054400">
    <property type="protein sequence ID" value="EgrG_000054400"/>
    <property type="gene ID" value="EgrG_000054400"/>
</dbReference>
<feature type="region of interest" description="Disordered" evidence="3">
    <location>
        <begin position="166"/>
        <end position="188"/>
    </location>
</feature>
<evidence type="ECO:0000313" key="7">
    <source>
        <dbReference type="WBParaSite" id="EgrG_000054400"/>
    </source>
</evidence>
<reference evidence="5 6" key="1">
    <citation type="journal article" date="2013" name="Nature">
        <title>The genomes of four tapeworm species reveal adaptations to parasitism.</title>
        <authorList>
            <person name="Tsai I.J."/>
            <person name="Zarowiecki M."/>
            <person name="Holroyd N."/>
            <person name="Garciarrubio A."/>
            <person name="Sanchez-Flores A."/>
            <person name="Brooks K.L."/>
            <person name="Tracey A."/>
            <person name="Bobes R.J."/>
            <person name="Fragoso G."/>
            <person name="Sciutto E."/>
            <person name="Aslett M."/>
            <person name="Beasley H."/>
            <person name="Bennett H.M."/>
            <person name="Cai J."/>
            <person name="Camicia F."/>
            <person name="Clark R."/>
            <person name="Cucher M."/>
            <person name="De Silva N."/>
            <person name="Day T.A."/>
            <person name="Deplazes P."/>
            <person name="Estrada K."/>
            <person name="Fernandez C."/>
            <person name="Holland P.W."/>
            <person name="Hou J."/>
            <person name="Hu S."/>
            <person name="Huckvale T."/>
            <person name="Hung S.S."/>
            <person name="Kamenetzky L."/>
            <person name="Keane J.A."/>
            <person name="Kiss F."/>
            <person name="Koziol U."/>
            <person name="Lambert O."/>
            <person name="Liu K."/>
            <person name="Luo X."/>
            <person name="Luo Y."/>
            <person name="Macchiaroli N."/>
            <person name="Nichol S."/>
            <person name="Paps J."/>
            <person name="Parkinson J."/>
            <person name="Pouchkina-Stantcheva N."/>
            <person name="Riddiford N."/>
            <person name="Rosenzvit M."/>
            <person name="Salinas G."/>
            <person name="Wasmuth J.D."/>
            <person name="Zamanian M."/>
            <person name="Zheng Y."/>
            <person name="Cai X."/>
            <person name="Soberon X."/>
            <person name="Olson P.D."/>
            <person name="Laclette J.P."/>
            <person name="Brehm K."/>
            <person name="Berriman M."/>
            <person name="Garciarrubio A."/>
            <person name="Bobes R.J."/>
            <person name="Fragoso G."/>
            <person name="Sanchez-Flores A."/>
            <person name="Estrada K."/>
            <person name="Cevallos M.A."/>
            <person name="Morett E."/>
            <person name="Gonzalez V."/>
            <person name="Portillo T."/>
            <person name="Ochoa-Leyva A."/>
            <person name="Jose M.V."/>
            <person name="Sciutto E."/>
            <person name="Landa A."/>
            <person name="Jimenez L."/>
            <person name="Valdes V."/>
            <person name="Carrero J.C."/>
            <person name="Larralde C."/>
            <person name="Morales-Montor J."/>
            <person name="Limon-Lason J."/>
            <person name="Soberon X."/>
            <person name="Laclette J.P."/>
        </authorList>
    </citation>
    <scope>NUCLEOTIDE SEQUENCE [LARGE SCALE GENOMIC DNA]</scope>
</reference>
<dbReference type="Proteomes" id="UP000492820">
    <property type="component" value="Unassembled WGS sequence"/>
</dbReference>
<dbReference type="InterPro" id="IPR025252">
    <property type="entry name" value="DUF4200"/>
</dbReference>
<dbReference type="Pfam" id="PF13863">
    <property type="entry name" value="DUF4200"/>
    <property type="match status" value="1"/>
</dbReference>